<dbReference type="EMBL" id="FNTL01000002">
    <property type="protein sequence ID" value="SEB37288.1"/>
    <property type="molecule type" value="Genomic_DNA"/>
</dbReference>
<gene>
    <name evidence="1" type="ORF">SAMN04490220_0492</name>
</gene>
<sequence>MCDFAVRTESRSWRKALIATLATAARRLVAAIVDYIVMPCSLEYEHWYTDDETED</sequence>
<accession>A0A1H4IVH9</accession>
<dbReference type="AlphaFoldDB" id="A0A1H4IVH9"/>
<evidence type="ECO:0000313" key="2">
    <source>
        <dbReference type="Proteomes" id="UP000183407"/>
    </source>
</evidence>
<evidence type="ECO:0000313" key="1">
    <source>
        <dbReference type="EMBL" id="SEB37288.1"/>
    </source>
</evidence>
<proteinExistence type="predicted"/>
<reference evidence="2" key="1">
    <citation type="submission" date="2016-10" db="EMBL/GenBank/DDBJ databases">
        <authorList>
            <person name="Varghese N."/>
        </authorList>
    </citation>
    <scope>NUCLEOTIDE SEQUENCE [LARGE SCALE GENOMIC DNA]</scope>
    <source>
        <strain evidence="2">DSM 44719</strain>
    </source>
</reference>
<protein>
    <submittedName>
        <fullName evidence="1">Uncharacterized protein</fullName>
    </submittedName>
</protein>
<organism evidence="1 2">
    <name type="scientific">Rhodococcus jostii</name>
    <dbReference type="NCBI Taxonomy" id="132919"/>
    <lineage>
        <taxon>Bacteria</taxon>
        <taxon>Bacillati</taxon>
        <taxon>Actinomycetota</taxon>
        <taxon>Actinomycetes</taxon>
        <taxon>Mycobacteriales</taxon>
        <taxon>Nocardiaceae</taxon>
        <taxon>Rhodococcus</taxon>
    </lineage>
</organism>
<dbReference type="Proteomes" id="UP000183407">
    <property type="component" value="Unassembled WGS sequence"/>
</dbReference>
<name>A0A1H4IVH9_RHOJO</name>